<keyword evidence="3" id="KW-1185">Reference proteome</keyword>
<dbReference type="OrthoDB" id="9790504at2"/>
<feature type="transmembrane region" description="Helical" evidence="1">
    <location>
        <begin position="46"/>
        <end position="64"/>
    </location>
</feature>
<feature type="transmembrane region" description="Helical" evidence="1">
    <location>
        <begin position="76"/>
        <end position="103"/>
    </location>
</feature>
<evidence type="ECO:0000313" key="2">
    <source>
        <dbReference type="EMBL" id="OLS02862.1"/>
    </source>
</evidence>
<dbReference type="Proteomes" id="UP000186112">
    <property type="component" value="Unassembled WGS sequence"/>
</dbReference>
<keyword evidence="1" id="KW-1133">Transmembrane helix</keyword>
<keyword evidence="1" id="KW-0472">Membrane</keyword>
<reference evidence="2 3" key="1">
    <citation type="submission" date="2016-02" db="EMBL/GenBank/DDBJ databases">
        <title>Genome sequence of Tissierella creatinophila DSM 6911.</title>
        <authorList>
            <person name="Poehlein A."/>
            <person name="Daniel R."/>
        </authorList>
    </citation>
    <scope>NUCLEOTIDE SEQUENCE [LARGE SCALE GENOMIC DNA]</scope>
    <source>
        <strain evidence="2 3">DSM 6911</strain>
    </source>
</reference>
<gene>
    <name evidence="2" type="ORF">TICRE_11350</name>
</gene>
<name>A0A1U7M6B6_TISCR</name>
<dbReference type="Pfam" id="PF13782">
    <property type="entry name" value="SpoVAB"/>
    <property type="match status" value="1"/>
</dbReference>
<sequence>MRELFLVLLSLSAGLAVGGAFAAFITLLNLVARLVQVTETKKHIKVYEWTITISSFISIILYFSEFDFGLSSTFTSFIGFGMGIFIGLFSSSLAEVLNVIPLISKKFKVKKELKYIVYSLLLGKVMGSLYFWIFY</sequence>
<protein>
    <recommendedName>
        <fullName evidence="4">Stage V sporulation protein AB</fullName>
    </recommendedName>
</protein>
<accession>A0A1U7M6B6</accession>
<proteinExistence type="predicted"/>
<evidence type="ECO:0000313" key="3">
    <source>
        <dbReference type="Proteomes" id="UP000186112"/>
    </source>
</evidence>
<comment type="caution">
    <text evidence="2">The sequence shown here is derived from an EMBL/GenBank/DDBJ whole genome shotgun (WGS) entry which is preliminary data.</text>
</comment>
<dbReference type="EMBL" id="LTDM01000015">
    <property type="protein sequence ID" value="OLS02862.1"/>
    <property type="molecule type" value="Genomic_DNA"/>
</dbReference>
<evidence type="ECO:0000256" key="1">
    <source>
        <dbReference type="SAM" id="Phobius"/>
    </source>
</evidence>
<organism evidence="2 3">
    <name type="scientific">Tissierella creatinophila DSM 6911</name>
    <dbReference type="NCBI Taxonomy" id="1123403"/>
    <lineage>
        <taxon>Bacteria</taxon>
        <taxon>Bacillati</taxon>
        <taxon>Bacillota</taxon>
        <taxon>Tissierellia</taxon>
        <taxon>Tissierellales</taxon>
        <taxon>Tissierellaceae</taxon>
        <taxon>Tissierella</taxon>
    </lineage>
</organism>
<feature type="transmembrane region" description="Helical" evidence="1">
    <location>
        <begin position="115"/>
        <end position="134"/>
    </location>
</feature>
<keyword evidence="1" id="KW-0812">Transmembrane</keyword>
<dbReference type="InterPro" id="IPR020144">
    <property type="entry name" value="SpoVAB"/>
</dbReference>
<dbReference type="AlphaFoldDB" id="A0A1U7M6B6"/>
<dbReference type="RefSeq" id="WP_075725995.1">
    <property type="nucleotide sequence ID" value="NZ_LTDM01000015.1"/>
</dbReference>
<evidence type="ECO:0008006" key="4">
    <source>
        <dbReference type="Google" id="ProtNLM"/>
    </source>
</evidence>